<organism evidence="3 4">
    <name type="scientific">Lysinibacillus sphaericus</name>
    <name type="common">Bacillus sphaericus</name>
    <dbReference type="NCBI Taxonomy" id="1421"/>
    <lineage>
        <taxon>Bacteria</taxon>
        <taxon>Bacillati</taxon>
        <taxon>Bacillota</taxon>
        <taxon>Bacilli</taxon>
        <taxon>Bacillales</taxon>
        <taxon>Bacillaceae</taxon>
        <taxon>Lysinibacillus</taxon>
    </lineage>
</organism>
<dbReference type="NCBIfam" id="TIGR03696">
    <property type="entry name" value="Rhs_assc_core"/>
    <property type="match status" value="1"/>
</dbReference>
<dbReference type="GO" id="GO:0016787">
    <property type="term" value="F:hydrolase activity"/>
    <property type="evidence" value="ECO:0007669"/>
    <property type="project" value="UniProtKB-KW"/>
</dbReference>
<keyword evidence="4" id="KW-1185">Reference proteome</keyword>
<dbReference type="InterPro" id="IPR032869">
    <property type="entry name" value="WHH_dom_containing"/>
</dbReference>
<dbReference type="InterPro" id="IPR056823">
    <property type="entry name" value="TEN-like_YD-shell"/>
</dbReference>
<dbReference type="PANTHER" id="PTHR32305:SF15">
    <property type="entry name" value="PROTEIN RHSA-RELATED"/>
    <property type="match status" value="1"/>
</dbReference>
<dbReference type="InterPro" id="IPR050708">
    <property type="entry name" value="T6SS_VgrG/RHS"/>
</dbReference>
<dbReference type="RefSeq" id="WP_308457612.1">
    <property type="nucleotide sequence ID" value="NZ_PGLV01000001.1"/>
</dbReference>
<feature type="domain" description="Teneurin-like YD-shell" evidence="2">
    <location>
        <begin position="12"/>
        <end position="110"/>
    </location>
</feature>
<evidence type="ECO:0000256" key="1">
    <source>
        <dbReference type="ARBA" id="ARBA00022737"/>
    </source>
</evidence>
<accession>A0A2S5CYC1</accession>
<proteinExistence type="predicted"/>
<keyword evidence="3" id="KW-0378">Hydrolase</keyword>
<dbReference type="AlphaFoldDB" id="A0A2S5CYC1"/>
<dbReference type="InterPro" id="IPR022385">
    <property type="entry name" value="Rhs_assc_core"/>
</dbReference>
<evidence type="ECO:0000259" key="2">
    <source>
        <dbReference type="Pfam" id="PF25023"/>
    </source>
</evidence>
<dbReference type="Gene3D" id="2.180.10.10">
    <property type="entry name" value="RHS repeat-associated core"/>
    <property type="match status" value="1"/>
</dbReference>
<sequence>MENASQTDALDSLVTWVFNDGFVPSAKITSEGNYSIISDYLGTPVEAYDEQGHKVWSAELDVYGRVKEFTGEKDFIPFRYQGQYEDIEIGLYYNRFRYYDPEQGNYTQVDPIGLAGGNPTLYGYVQNPLLQIDPFGLRKFKTVDFSNSPDLFPHPNNIVTITLTGSRDSDFTAAYKEAGIKRKDAVNYTWHHVADFDPSTGKSTMQLVKTDTHKASLPHQGSVKQFEQFFGVEYETYEAKKASFDEGWRQRKPRKRKTTVKCANS</sequence>
<protein>
    <submittedName>
        <fullName evidence="3">Putative deoxyribonuclease RhsC</fullName>
        <ecNumber evidence="3">3.1.-.-</ecNumber>
    </submittedName>
</protein>
<dbReference type="Pfam" id="PF25023">
    <property type="entry name" value="TEN_YD-shell"/>
    <property type="match status" value="1"/>
</dbReference>
<dbReference type="EMBL" id="PGLV01000001">
    <property type="protein sequence ID" value="POZ55831.1"/>
    <property type="molecule type" value="Genomic_DNA"/>
</dbReference>
<gene>
    <name evidence="3" type="primary">rhsC_3</name>
    <name evidence="3" type="ORF">LYSIN_00614</name>
</gene>
<keyword evidence="1" id="KW-0677">Repeat</keyword>
<evidence type="ECO:0000313" key="3">
    <source>
        <dbReference type="EMBL" id="POZ55831.1"/>
    </source>
</evidence>
<reference evidence="3 4" key="1">
    <citation type="submission" date="2017-11" db="EMBL/GenBank/DDBJ databases">
        <title>Genome sequence of Lysinibacillus sphaericus, a lignin-degrading bacteria isolated from municipal solid waste soil.</title>
        <authorList>
            <person name="Persinoti G.F."/>
            <person name="Paixao D.A."/>
            <person name="Bugg T.D."/>
            <person name="Squina F.M."/>
        </authorList>
    </citation>
    <scope>NUCLEOTIDE SEQUENCE [LARGE SCALE GENOMIC DNA]</scope>
    <source>
        <strain evidence="3 4">A1</strain>
    </source>
</reference>
<dbReference type="Pfam" id="PF14414">
    <property type="entry name" value="WHH"/>
    <property type="match status" value="1"/>
</dbReference>
<comment type="caution">
    <text evidence="3">The sequence shown here is derived from an EMBL/GenBank/DDBJ whole genome shotgun (WGS) entry which is preliminary data.</text>
</comment>
<dbReference type="PRINTS" id="PR00394">
    <property type="entry name" value="RHSPROTEIN"/>
</dbReference>
<name>A0A2S5CYC1_LYSSH</name>
<evidence type="ECO:0000313" key="4">
    <source>
        <dbReference type="Proteomes" id="UP000237319"/>
    </source>
</evidence>
<dbReference type="EC" id="3.1.-.-" evidence="3"/>
<dbReference type="Proteomes" id="UP000237319">
    <property type="component" value="Unassembled WGS sequence"/>
</dbReference>
<dbReference type="PANTHER" id="PTHR32305">
    <property type="match status" value="1"/>
</dbReference>